<dbReference type="RefSeq" id="WP_114839314.1">
    <property type="nucleotide sequence ID" value="NZ_CP031217.1"/>
</dbReference>
<dbReference type="KEGG" id="hbv:ABIV_1493"/>
<keyword evidence="3" id="KW-0969">Cilium</keyword>
<evidence type="ECO:0000313" key="3">
    <source>
        <dbReference type="EMBL" id="RXK10589.1"/>
    </source>
</evidence>
<sequence>MLVSNNNLLKILLPSNNKVLNDALKQADVKTLSNIKNGEVTVEDILKNLFNQAKVGAKTNSSIETLLKNSTVFKDLGSFTKNVESLLKNPTNNETIQKFKPLLENFLKNLTNLDEKSLKSSLDKSGIFLESKMLAAAESKTSLPKNLENLLNQIKTILKDIELPQAKNISQLIDKILSQNKKGQEANLSENVKDLKNLTQQLDSIGKSLQNKQTATLEQLTSSLKNISNQIQLTQSKIDNSSVNQIETLIHNKTENLAKTKELLLNLKSEILQNNNIPNKQALLTQIDNLLQSKEFTAKTTSTLNNNILPQDKQLSEIVSNLKNVLSSLQNRQIVSVERIENILQTLSSQIQTNQIKSEAQGQIKDLLLNLKNEILLDKNIPNKQTVLTQLDNLLQNKNLDSSSLKPLINNLSSNLDSLIKNLKTTIEQMNLGNTNQNSFEKINKTLVKLEQTIENFAQHLLKNEKPQNSSTTLQNDMKTLLLKMQEELVNNPDSKVAENSKQIDKILTQIEYHQLLSLVSNSNNVYIPFIWDILEDGSISMREGKDEKFYCEINLNLKEFGETRLLLGLYDKNKLDLTVYASKEHFKKAIQENIYKLKRALNSVELIPINIHILNFENEKKEEIKKTDIYTQNSDNIGFGIDIKV</sequence>
<evidence type="ECO:0000313" key="2">
    <source>
        <dbReference type="EMBL" id="AXH12487.1"/>
    </source>
</evidence>
<evidence type="ECO:0000313" key="5">
    <source>
        <dbReference type="Proteomes" id="UP000289193"/>
    </source>
</evidence>
<keyword evidence="5" id="KW-1185">Reference proteome</keyword>
<dbReference type="Proteomes" id="UP000289193">
    <property type="component" value="Unassembled WGS sequence"/>
</dbReference>
<accession>A0AAX2AAX7</accession>
<reference evidence="2 4" key="2">
    <citation type="submission" date="2018-07" db="EMBL/GenBank/DDBJ databases">
        <title>Complete genome of the Arcobacter bivalviorum type strain LMG 26154.</title>
        <authorList>
            <person name="Miller W.G."/>
            <person name="Yee E."/>
            <person name="Bono J.L."/>
        </authorList>
    </citation>
    <scope>NUCLEOTIDE SEQUENCE [LARGE SCALE GENOMIC DNA]</scope>
    <source>
        <strain evidence="2 4">LMG 26154</strain>
    </source>
</reference>
<dbReference type="Proteomes" id="UP000253850">
    <property type="component" value="Chromosome"/>
</dbReference>
<proteinExistence type="predicted"/>
<evidence type="ECO:0000256" key="1">
    <source>
        <dbReference type="SAM" id="Coils"/>
    </source>
</evidence>
<organism evidence="3 5">
    <name type="scientific">Halarcobacter bivalviorum</name>
    <dbReference type="NCBI Taxonomy" id="663364"/>
    <lineage>
        <taxon>Bacteria</taxon>
        <taxon>Pseudomonadati</taxon>
        <taxon>Campylobacterota</taxon>
        <taxon>Epsilonproteobacteria</taxon>
        <taxon>Campylobacterales</taxon>
        <taxon>Arcobacteraceae</taxon>
        <taxon>Halarcobacter</taxon>
    </lineage>
</organism>
<dbReference type="EMBL" id="CP031217">
    <property type="protein sequence ID" value="AXH12487.1"/>
    <property type="molecule type" value="Genomic_DNA"/>
</dbReference>
<protein>
    <submittedName>
        <fullName evidence="3">Flagellar hook-length control protein FliK</fullName>
    </submittedName>
</protein>
<gene>
    <name evidence="2" type="primary">fliKI</name>
    <name evidence="2" type="ORF">ABIV_1493</name>
    <name evidence="3" type="ORF">CRV05_04730</name>
</gene>
<evidence type="ECO:0000313" key="4">
    <source>
        <dbReference type="Proteomes" id="UP000253850"/>
    </source>
</evidence>
<keyword evidence="3" id="KW-0282">Flagellum</keyword>
<name>A0AAX2AAX7_9BACT</name>
<keyword evidence="3" id="KW-0966">Cell projection</keyword>
<keyword evidence="1" id="KW-0175">Coiled coil</keyword>
<reference evidence="3 5" key="1">
    <citation type="submission" date="2017-10" db="EMBL/GenBank/DDBJ databases">
        <title>Genomics of the genus Arcobacter.</title>
        <authorList>
            <person name="Perez-Cataluna A."/>
            <person name="Figueras M.J."/>
        </authorList>
    </citation>
    <scope>NUCLEOTIDE SEQUENCE [LARGE SCALE GENOMIC DNA]</scope>
    <source>
        <strain evidence="3 5">CECT 7835</strain>
    </source>
</reference>
<dbReference type="EMBL" id="PDKM01000002">
    <property type="protein sequence ID" value="RXK10589.1"/>
    <property type="molecule type" value="Genomic_DNA"/>
</dbReference>
<feature type="coiled-coil region" evidence="1">
    <location>
        <begin position="181"/>
        <end position="270"/>
    </location>
</feature>
<dbReference type="AlphaFoldDB" id="A0AAX2AAX7"/>